<gene>
    <name evidence="1" type="ORF">DPMN_083429</name>
</gene>
<accession>A0A9D3YCK4</accession>
<organism evidence="1 2">
    <name type="scientific">Dreissena polymorpha</name>
    <name type="common">Zebra mussel</name>
    <name type="synonym">Mytilus polymorpha</name>
    <dbReference type="NCBI Taxonomy" id="45954"/>
    <lineage>
        <taxon>Eukaryota</taxon>
        <taxon>Metazoa</taxon>
        <taxon>Spiralia</taxon>
        <taxon>Lophotrochozoa</taxon>
        <taxon>Mollusca</taxon>
        <taxon>Bivalvia</taxon>
        <taxon>Autobranchia</taxon>
        <taxon>Heteroconchia</taxon>
        <taxon>Euheterodonta</taxon>
        <taxon>Imparidentia</taxon>
        <taxon>Neoheterodontei</taxon>
        <taxon>Myida</taxon>
        <taxon>Dreissenoidea</taxon>
        <taxon>Dreissenidae</taxon>
        <taxon>Dreissena</taxon>
    </lineage>
</organism>
<name>A0A9D3YCK4_DREPO</name>
<dbReference type="EMBL" id="JAIWYP010000016">
    <property type="protein sequence ID" value="KAH3695970.1"/>
    <property type="molecule type" value="Genomic_DNA"/>
</dbReference>
<evidence type="ECO:0000313" key="2">
    <source>
        <dbReference type="Proteomes" id="UP000828390"/>
    </source>
</evidence>
<dbReference type="Proteomes" id="UP000828390">
    <property type="component" value="Unassembled WGS sequence"/>
</dbReference>
<reference evidence="1" key="1">
    <citation type="journal article" date="2019" name="bioRxiv">
        <title>The Genome of the Zebra Mussel, Dreissena polymorpha: A Resource for Invasive Species Research.</title>
        <authorList>
            <person name="McCartney M.A."/>
            <person name="Auch B."/>
            <person name="Kono T."/>
            <person name="Mallez S."/>
            <person name="Zhang Y."/>
            <person name="Obille A."/>
            <person name="Becker A."/>
            <person name="Abrahante J.E."/>
            <person name="Garbe J."/>
            <person name="Badalamenti J.P."/>
            <person name="Herman A."/>
            <person name="Mangelson H."/>
            <person name="Liachko I."/>
            <person name="Sullivan S."/>
            <person name="Sone E.D."/>
            <person name="Koren S."/>
            <person name="Silverstein K.A.T."/>
            <person name="Beckman K.B."/>
            <person name="Gohl D.M."/>
        </authorList>
    </citation>
    <scope>NUCLEOTIDE SEQUENCE</scope>
    <source>
        <strain evidence="1">Duluth1</strain>
        <tissue evidence="1">Whole animal</tissue>
    </source>
</reference>
<dbReference type="AlphaFoldDB" id="A0A9D3YCK4"/>
<proteinExistence type="predicted"/>
<sequence length="75" mass="8640">MFVKCTYRGSKFCKDEITPKTSSTKLRHSDRFSISMFGRHGMEHKVDNVHSVRSNQYNPLALQSSLTNKQSIFAE</sequence>
<comment type="caution">
    <text evidence="1">The sequence shown here is derived from an EMBL/GenBank/DDBJ whole genome shotgun (WGS) entry which is preliminary data.</text>
</comment>
<evidence type="ECO:0000313" key="1">
    <source>
        <dbReference type="EMBL" id="KAH3695970.1"/>
    </source>
</evidence>
<protein>
    <submittedName>
        <fullName evidence="1">Uncharacterized protein</fullName>
    </submittedName>
</protein>
<keyword evidence="2" id="KW-1185">Reference proteome</keyword>
<reference evidence="1" key="2">
    <citation type="submission" date="2020-11" db="EMBL/GenBank/DDBJ databases">
        <authorList>
            <person name="McCartney M.A."/>
            <person name="Auch B."/>
            <person name="Kono T."/>
            <person name="Mallez S."/>
            <person name="Becker A."/>
            <person name="Gohl D.M."/>
            <person name="Silverstein K.A.T."/>
            <person name="Koren S."/>
            <person name="Bechman K.B."/>
            <person name="Herman A."/>
            <person name="Abrahante J.E."/>
            <person name="Garbe J."/>
        </authorList>
    </citation>
    <scope>NUCLEOTIDE SEQUENCE</scope>
    <source>
        <strain evidence="1">Duluth1</strain>
        <tissue evidence="1">Whole animal</tissue>
    </source>
</reference>